<organism evidence="3 4">
    <name type="scientific">Bacteroides fragilis</name>
    <dbReference type="NCBI Taxonomy" id="817"/>
    <lineage>
        <taxon>Bacteria</taxon>
        <taxon>Pseudomonadati</taxon>
        <taxon>Bacteroidota</taxon>
        <taxon>Bacteroidia</taxon>
        <taxon>Bacteroidales</taxon>
        <taxon>Bacteroidaceae</taxon>
        <taxon>Bacteroides</taxon>
    </lineage>
</organism>
<feature type="compositionally biased region" description="Basic and acidic residues" evidence="1">
    <location>
        <begin position="8"/>
        <end position="24"/>
    </location>
</feature>
<dbReference type="Proteomes" id="UP000231846">
    <property type="component" value="Unassembled WGS sequence"/>
</dbReference>
<keyword evidence="2" id="KW-1133">Transmembrane helix</keyword>
<evidence type="ECO:0000313" key="3">
    <source>
        <dbReference type="EMBL" id="PJY75273.1"/>
    </source>
</evidence>
<feature type="region of interest" description="Disordered" evidence="1">
    <location>
        <begin position="1"/>
        <end position="26"/>
    </location>
</feature>
<comment type="caution">
    <text evidence="3">The sequence shown here is derived from an EMBL/GenBank/DDBJ whole genome shotgun (WGS) entry which is preliminary data.</text>
</comment>
<sequence>MVTLKGESQADHIRTKPNGDKKETSPTISTYCRTFFMFQSCLKDKKGARKDTVEYPNRTPFPKKRLGGTIVGKWLTFDVICLYSIYLIYSD</sequence>
<gene>
    <name evidence="3" type="ORF">CQW34_01567</name>
</gene>
<keyword evidence="2" id="KW-0472">Membrane</keyword>
<evidence type="ECO:0000313" key="4">
    <source>
        <dbReference type="Proteomes" id="UP000231846"/>
    </source>
</evidence>
<feature type="transmembrane region" description="Helical" evidence="2">
    <location>
        <begin position="70"/>
        <end position="89"/>
    </location>
</feature>
<reference evidence="3 4" key="1">
    <citation type="journal article" date="2017" name="MBio">
        <title>Gut Symbiont Bacteroides fragilis Secretes a Eukaryotic-Like Ubiquitin Protein That Mediates Intraspecies Antagonism.</title>
        <authorList>
            <person name="Chatzidaki-Livanis M."/>
            <person name="Coyne M.J."/>
            <person name="Roelofs K.G."/>
            <person name="Gentyala R.R."/>
            <person name="Caldwell J.M."/>
            <person name="Comstock L.E."/>
        </authorList>
    </citation>
    <scope>NUCLEOTIDE SEQUENCE [LARGE SCALE GENOMIC DNA]</scope>
    <source>
        <strain evidence="3 4">12905</strain>
    </source>
</reference>
<evidence type="ECO:0000256" key="2">
    <source>
        <dbReference type="SAM" id="Phobius"/>
    </source>
</evidence>
<protein>
    <submittedName>
        <fullName evidence="3">Uncharacterized protein</fullName>
    </submittedName>
</protein>
<proteinExistence type="predicted"/>
<accession>A0A2M9V9E3</accession>
<dbReference type="AlphaFoldDB" id="A0A2M9V9E3"/>
<name>A0A2M9V9E3_BACFG</name>
<evidence type="ECO:0000256" key="1">
    <source>
        <dbReference type="SAM" id="MobiDB-lite"/>
    </source>
</evidence>
<dbReference type="EMBL" id="PDCW01000008">
    <property type="protein sequence ID" value="PJY75273.1"/>
    <property type="molecule type" value="Genomic_DNA"/>
</dbReference>
<keyword evidence="2" id="KW-0812">Transmembrane</keyword>